<proteinExistence type="predicted"/>
<dbReference type="EMBL" id="FNYR01000011">
    <property type="protein sequence ID" value="SEI90617.1"/>
    <property type="molecule type" value="Genomic_DNA"/>
</dbReference>
<protein>
    <submittedName>
        <fullName evidence="2">Uncharacterized protein</fullName>
    </submittedName>
</protein>
<evidence type="ECO:0000313" key="2">
    <source>
        <dbReference type="EMBL" id="SEI90617.1"/>
    </source>
</evidence>
<dbReference type="RefSeq" id="WP_089672559.1">
    <property type="nucleotide sequence ID" value="NZ_CP024845.1"/>
</dbReference>
<dbReference type="KEGG" id="hae:halTADL_0590"/>
<keyword evidence="3" id="KW-1185">Reference proteome</keyword>
<evidence type="ECO:0000256" key="1">
    <source>
        <dbReference type="SAM" id="Phobius"/>
    </source>
</evidence>
<reference evidence="2 3" key="1">
    <citation type="submission" date="2016-10" db="EMBL/GenBank/DDBJ databases">
        <authorList>
            <person name="de Groot N.N."/>
        </authorList>
    </citation>
    <scope>NUCLEOTIDE SEQUENCE [LARGE SCALE GENOMIC DNA]</scope>
    <source>
        <strain evidence="2 3">DSM 22187</strain>
    </source>
</reference>
<dbReference type="Proteomes" id="UP000198888">
    <property type="component" value="Unassembled WGS sequence"/>
</dbReference>
<keyword evidence="1" id="KW-1133">Transmembrane helix</keyword>
<accession>A0A2H4PZ58</accession>
<keyword evidence="1" id="KW-0472">Membrane</keyword>
<dbReference type="OrthoDB" id="339571at2157"/>
<organism evidence="2 3">
    <name type="scientific">Halohasta litchfieldiae</name>
    <dbReference type="NCBI Taxonomy" id="1073996"/>
    <lineage>
        <taxon>Archaea</taxon>
        <taxon>Methanobacteriati</taxon>
        <taxon>Methanobacteriota</taxon>
        <taxon>Stenosarchaea group</taxon>
        <taxon>Halobacteria</taxon>
        <taxon>Halobacteriales</taxon>
        <taxon>Haloferacaceae</taxon>
        <taxon>Halohasta</taxon>
    </lineage>
</organism>
<accession>A0A1H6ULL3</accession>
<dbReference type="STRING" id="1073996.SAMN05444271_11155"/>
<keyword evidence="1" id="KW-0812">Transmembrane</keyword>
<dbReference type="AlphaFoldDB" id="A0A1H6ULL3"/>
<evidence type="ECO:0000313" key="3">
    <source>
        <dbReference type="Proteomes" id="UP000198888"/>
    </source>
</evidence>
<sequence>MVLKQLFASKWSRLFSLVSVLINGIRALLSGNRRVGALLVGVALLAYRWSPLGIVVTILMSLYGDEIRNWAMDQPERQP</sequence>
<name>A0A1H6ULL3_9EURY</name>
<gene>
    <name evidence="2" type="ORF">SAMN05444271_11155</name>
</gene>
<feature type="transmembrane region" description="Helical" evidence="1">
    <location>
        <begin position="37"/>
        <end position="63"/>
    </location>
</feature>
<dbReference type="GeneID" id="35001408"/>